<keyword evidence="3" id="KW-1185">Reference proteome</keyword>
<dbReference type="EMBL" id="JAAIUW010000005">
    <property type="protein sequence ID" value="KAF7833812.1"/>
    <property type="molecule type" value="Genomic_DNA"/>
</dbReference>
<feature type="compositionally biased region" description="Gly residues" evidence="1">
    <location>
        <begin position="173"/>
        <end position="182"/>
    </location>
</feature>
<feature type="region of interest" description="Disordered" evidence="1">
    <location>
        <begin position="101"/>
        <end position="182"/>
    </location>
</feature>
<dbReference type="AlphaFoldDB" id="A0A834WWT9"/>
<comment type="caution">
    <text evidence="2">The sequence shown here is derived from an EMBL/GenBank/DDBJ whole genome shotgun (WGS) entry which is preliminary data.</text>
</comment>
<reference evidence="2" key="1">
    <citation type="submission" date="2020-09" db="EMBL/GenBank/DDBJ databases">
        <title>Genome-Enabled Discovery of Anthraquinone Biosynthesis in Senna tora.</title>
        <authorList>
            <person name="Kang S.-H."/>
            <person name="Pandey R.P."/>
            <person name="Lee C.-M."/>
            <person name="Sim J.-S."/>
            <person name="Jeong J.-T."/>
            <person name="Choi B.-S."/>
            <person name="Jung M."/>
            <person name="Ginzburg D."/>
            <person name="Zhao K."/>
            <person name="Won S.Y."/>
            <person name="Oh T.-J."/>
            <person name="Yu Y."/>
            <person name="Kim N.-H."/>
            <person name="Lee O.R."/>
            <person name="Lee T.-H."/>
            <person name="Bashyal P."/>
            <person name="Kim T.-S."/>
            <person name="Lee W.-H."/>
            <person name="Kawkins C."/>
            <person name="Kim C.-K."/>
            <person name="Kim J.S."/>
            <person name="Ahn B.O."/>
            <person name="Rhee S.Y."/>
            <person name="Sohng J.K."/>
        </authorList>
    </citation>
    <scope>NUCLEOTIDE SEQUENCE</scope>
    <source>
        <tissue evidence="2">Leaf</tissue>
    </source>
</reference>
<name>A0A834WWT9_9FABA</name>
<dbReference type="Proteomes" id="UP000634136">
    <property type="component" value="Unassembled WGS sequence"/>
</dbReference>
<evidence type="ECO:0000256" key="1">
    <source>
        <dbReference type="SAM" id="MobiDB-lite"/>
    </source>
</evidence>
<feature type="compositionally biased region" description="Basic residues" evidence="1">
    <location>
        <begin position="130"/>
        <end position="143"/>
    </location>
</feature>
<evidence type="ECO:0000313" key="3">
    <source>
        <dbReference type="Proteomes" id="UP000634136"/>
    </source>
</evidence>
<gene>
    <name evidence="2" type="ORF">G2W53_016145</name>
</gene>
<evidence type="ECO:0000313" key="2">
    <source>
        <dbReference type="EMBL" id="KAF7833812.1"/>
    </source>
</evidence>
<organism evidence="2 3">
    <name type="scientific">Senna tora</name>
    <dbReference type="NCBI Taxonomy" id="362788"/>
    <lineage>
        <taxon>Eukaryota</taxon>
        <taxon>Viridiplantae</taxon>
        <taxon>Streptophyta</taxon>
        <taxon>Embryophyta</taxon>
        <taxon>Tracheophyta</taxon>
        <taxon>Spermatophyta</taxon>
        <taxon>Magnoliopsida</taxon>
        <taxon>eudicotyledons</taxon>
        <taxon>Gunneridae</taxon>
        <taxon>Pentapetalae</taxon>
        <taxon>rosids</taxon>
        <taxon>fabids</taxon>
        <taxon>Fabales</taxon>
        <taxon>Fabaceae</taxon>
        <taxon>Caesalpinioideae</taxon>
        <taxon>Cassia clade</taxon>
        <taxon>Senna</taxon>
    </lineage>
</organism>
<sequence length="182" mass="20328">MVPLIMEEVTAKRPSSVLRSLRSASWQAMTWKELIERKKDVYMTVLRVVGVKARNVLRRKAKIELVRRGRAKVKSPMAQVFLPLLRTVEISIFTATMNMKSMQPKKASVSLTREPTRGDWCGRSLQRPPLNRRRGRDRGRKGRGWSSRQRSREGANGGNGRVGRGTTTPSQGPEGGGGCGCP</sequence>
<accession>A0A834WWT9</accession>
<proteinExistence type="predicted"/>
<protein>
    <submittedName>
        <fullName evidence="2">Cation/H(+) antiporter 15</fullName>
    </submittedName>
</protein>